<gene>
    <name evidence="1" type="ORF">GJ744_012286</name>
</gene>
<dbReference type="EMBL" id="JAACFV010000095">
    <property type="protein sequence ID" value="KAF7506039.1"/>
    <property type="molecule type" value="Genomic_DNA"/>
</dbReference>
<accession>A0A8H7ADF7</accession>
<sequence>MYRFGSQRNIDYISYVQVIRDHHLSLGSFCWVELELNEQGRGFRISLSHVQADTKYKWSMAIGLVPFIKDENEVVDMDGFKWYPMETPSAFDNHLFSRVLACPRDQWILEMDPFPQIIFQVEKLSLDDEQGTFVNAVDILVTADKPLKLVESQDGVHGVLRRSNRPRRTPKRFQ</sequence>
<protein>
    <submittedName>
        <fullName evidence="1">Uncharacterized protein</fullName>
    </submittedName>
</protein>
<evidence type="ECO:0000313" key="1">
    <source>
        <dbReference type="EMBL" id="KAF7506039.1"/>
    </source>
</evidence>
<keyword evidence="2" id="KW-1185">Reference proteome</keyword>
<evidence type="ECO:0000313" key="2">
    <source>
        <dbReference type="Proteomes" id="UP000606974"/>
    </source>
</evidence>
<comment type="caution">
    <text evidence="1">The sequence shown here is derived from an EMBL/GenBank/DDBJ whole genome shotgun (WGS) entry which is preliminary data.</text>
</comment>
<dbReference type="Proteomes" id="UP000606974">
    <property type="component" value="Unassembled WGS sequence"/>
</dbReference>
<organism evidence="1 2">
    <name type="scientific">Endocarpon pusillum</name>
    <dbReference type="NCBI Taxonomy" id="364733"/>
    <lineage>
        <taxon>Eukaryota</taxon>
        <taxon>Fungi</taxon>
        <taxon>Dikarya</taxon>
        <taxon>Ascomycota</taxon>
        <taxon>Pezizomycotina</taxon>
        <taxon>Eurotiomycetes</taxon>
        <taxon>Chaetothyriomycetidae</taxon>
        <taxon>Verrucariales</taxon>
        <taxon>Verrucariaceae</taxon>
        <taxon>Endocarpon</taxon>
    </lineage>
</organism>
<proteinExistence type="predicted"/>
<dbReference type="AlphaFoldDB" id="A0A8H7ADF7"/>
<reference evidence="1" key="1">
    <citation type="submission" date="2020-02" db="EMBL/GenBank/DDBJ databases">
        <authorList>
            <person name="Palmer J.M."/>
        </authorList>
    </citation>
    <scope>NUCLEOTIDE SEQUENCE</scope>
    <source>
        <strain evidence="1">EPUS1.4</strain>
        <tissue evidence="1">Thallus</tissue>
    </source>
</reference>
<name>A0A8H7ADF7_9EURO</name>